<comment type="caution">
    <text evidence="3">The sequence shown here is derived from an EMBL/GenBank/DDBJ whole genome shotgun (WGS) entry which is preliminary data.</text>
</comment>
<evidence type="ECO:0000259" key="2">
    <source>
        <dbReference type="PROSITE" id="PS50879"/>
    </source>
</evidence>
<evidence type="ECO:0000313" key="3">
    <source>
        <dbReference type="EMBL" id="MDC5698778.1"/>
    </source>
</evidence>
<gene>
    <name evidence="3" type="ORF">OO014_16105</name>
</gene>
<dbReference type="Pfam" id="PF13456">
    <property type="entry name" value="RVT_3"/>
    <property type="match status" value="1"/>
</dbReference>
<dbReference type="SUPFAM" id="SSF53098">
    <property type="entry name" value="Ribonuclease H-like"/>
    <property type="match status" value="1"/>
</dbReference>
<feature type="domain" description="RNase H type-1" evidence="2">
    <location>
        <begin position="9"/>
        <end position="146"/>
    </location>
</feature>
<dbReference type="PROSITE" id="PS50879">
    <property type="entry name" value="RNASE_H_1"/>
    <property type="match status" value="1"/>
</dbReference>
<dbReference type="EMBL" id="JAPFQL010000083">
    <property type="protein sequence ID" value="MDC5698778.1"/>
    <property type="molecule type" value="Genomic_DNA"/>
</dbReference>
<accession>A0ABT5GL47</accession>
<evidence type="ECO:0000313" key="4">
    <source>
        <dbReference type="Proteomes" id="UP001150259"/>
    </source>
</evidence>
<dbReference type="CDD" id="cd09279">
    <property type="entry name" value="RNase_HI_like"/>
    <property type="match status" value="1"/>
</dbReference>
<reference evidence="3 4" key="1">
    <citation type="submission" date="2022-11" db="EMBL/GenBank/DDBJ databases">
        <title>Anaerobic phenanthrene biodegradation by a DNRA strain PheN6.</title>
        <authorList>
            <person name="Zhang Z."/>
        </authorList>
    </citation>
    <scope>NUCLEOTIDE SEQUENCE [LARGE SCALE GENOMIC DNA]</scope>
    <source>
        <strain evidence="3 4">PheN6</strain>
    </source>
</reference>
<protein>
    <submittedName>
        <fullName evidence="3">Reverse transcriptase-like protein</fullName>
    </submittedName>
</protein>
<dbReference type="Gene3D" id="3.30.420.10">
    <property type="entry name" value="Ribonuclease H-like superfamily/Ribonuclease H"/>
    <property type="match status" value="1"/>
</dbReference>
<feature type="region of interest" description="Disordered" evidence="1">
    <location>
        <begin position="141"/>
        <end position="174"/>
    </location>
</feature>
<dbReference type="PANTHER" id="PTHR46387:SF2">
    <property type="entry name" value="RIBONUCLEASE HI"/>
    <property type="match status" value="1"/>
</dbReference>
<organism evidence="3 4">
    <name type="scientific">Intrasporangium calvum</name>
    <dbReference type="NCBI Taxonomy" id="53358"/>
    <lineage>
        <taxon>Bacteria</taxon>
        <taxon>Bacillati</taxon>
        <taxon>Actinomycetota</taxon>
        <taxon>Actinomycetes</taxon>
        <taxon>Micrococcales</taxon>
        <taxon>Intrasporangiaceae</taxon>
        <taxon>Intrasporangium</taxon>
    </lineage>
</organism>
<dbReference type="Proteomes" id="UP001150259">
    <property type="component" value="Unassembled WGS sequence"/>
</dbReference>
<sequence length="328" mass="34336">MTPGPSSAAARDLVVEADGGSRGNPGVAGYGALVRDGATGSVLVELAEPLGQASNNVAEYSGLLAGLRAAADLDPSARMHVRMDSKLVIEQMSGRWKVKHEDMRRLAGQVREVLREIEGAGGSVAFEWIPREQNKAADLLSNKAMDGQPIRRTSGPSDPDEVPELADAPDAPDDAAERQDLRLLLIQVPSSDAAIERIVRAVRPLTGRDARVIAAPEPLAQETGRAVAEAVDGDLEVSADWTADPGRAGSEPTDAASSAAYGRLRRSGGTVVVVTTRRGIVTVLAEVLGLVGERFWSLATAPGSLTGVEVWADGSASIAFTNRTDHLA</sequence>
<keyword evidence="4" id="KW-1185">Reference proteome</keyword>
<dbReference type="InterPro" id="IPR036397">
    <property type="entry name" value="RNaseH_sf"/>
</dbReference>
<dbReference type="InterPro" id="IPR012337">
    <property type="entry name" value="RNaseH-like_sf"/>
</dbReference>
<dbReference type="InterPro" id="IPR002156">
    <property type="entry name" value="RNaseH_domain"/>
</dbReference>
<name>A0ABT5GL47_9MICO</name>
<dbReference type="RefSeq" id="WP_272463343.1">
    <property type="nucleotide sequence ID" value="NZ_JAPFQL010000083.1"/>
</dbReference>
<dbReference type="PANTHER" id="PTHR46387">
    <property type="entry name" value="POLYNUCLEOTIDYL TRANSFERASE, RIBONUCLEASE H-LIKE SUPERFAMILY PROTEIN"/>
    <property type="match status" value="1"/>
</dbReference>
<proteinExistence type="predicted"/>
<evidence type="ECO:0000256" key="1">
    <source>
        <dbReference type="SAM" id="MobiDB-lite"/>
    </source>
</evidence>